<accession>A0A9P6UVH6</accession>
<reference evidence="2" key="1">
    <citation type="journal article" date="2020" name="Fungal Divers.">
        <title>Resolving the Mortierellaceae phylogeny through synthesis of multi-gene phylogenetics and phylogenomics.</title>
        <authorList>
            <person name="Vandepol N."/>
            <person name="Liber J."/>
            <person name="Desiro A."/>
            <person name="Na H."/>
            <person name="Kennedy M."/>
            <person name="Barry K."/>
            <person name="Grigoriev I.V."/>
            <person name="Miller A.N."/>
            <person name="O'Donnell K."/>
            <person name="Stajich J.E."/>
            <person name="Bonito G."/>
        </authorList>
    </citation>
    <scope>NUCLEOTIDE SEQUENCE</scope>
    <source>
        <strain evidence="2">REB-010B</strain>
    </source>
</reference>
<keyword evidence="3" id="KW-1185">Reference proteome</keyword>
<gene>
    <name evidence="2" type="ORF">BGZ99_003177</name>
</gene>
<evidence type="ECO:0000256" key="1">
    <source>
        <dbReference type="SAM" id="MobiDB-lite"/>
    </source>
</evidence>
<comment type="caution">
    <text evidence="2">The sequence shown here is derived from an EMBL/GenBank/DDBJ whole genome shotgun (WGS) entry which is preliminary data.</text>
</comment>
<dbReference type="OrthoDB" id="2445692at2759"/>
<protein>
    <submittedName>
        <fullName evidence="2">Uncharacterized protein</fullName>
    </submittedName>
</protein>
<evidence type="ECO:0000313" key="2">
    <source>
        <dbReference type="EMBL" id="KAG0322684.1"/>
    </source>
</evidence>
<dbReference type="AlphaFoldDB" id="A0A9P6UVH6"/>
<dbReference type="Proteomes" id="UP000738325">
    <property type="component" value="Unassembled WGS sequence"/>
</dbReference>
<dbReference type="EMBL" id="JAAAIP010000204">
    <property type="protein sequence ID" value="KAG0322684.1"/>
    <property type="molecule type" value="Genomic_DNA"/>
</dbReference>
<feature type="compositionally biased region" description="Polar residues" evidence="1">
    <location>
        <begin position="40"/>
        <end position="56"/>
    </location>
</feature>
<evidence type="ECO:0000313" key="3">
    <source>
        <dbReference type="Proteomes" id="UP000738325"/>
    </source>
</evidence>
<feature type="region of interest" description="Disordered" evidence="1">
    <location>
        <begin position="38"/>
        <end position="61"/>
    </location>
</feature>
<organism evidence="2 3">
    <name type="scientific">Dissophora globulifera</name>
    <dbReference type="NCBI Taxonomy" id="979702"/>
    <lineage>
        <taxon>Eukaryota</taxon>
        <taxon>Fungi</taxon>
        <taxon>Fungi incertae sedis</taxon>
        <taxon>Mucoromycota</taxon>
        <taxon>Mortierellomycotina</taxon>
        <taxon>Mortierellomycetes</taxon>
        <taxon>Mortierellales</taxon>
        <taxon>Mortierellaceae</taxon>
        <taxon>Dissophora</taxon>
    </lineage>
</organism>
<sequence>MITATATILPTQQASFSFERTIITFTMAIFKLSNKVKPSASASSTPEQTPRSSINNARRAPVKKLMTPEEALYKISQNMMINAAAGPFIM</sequence>
<proteinExistence type="predicted"/>
<name>A0A9P6UVH6_9FUNG</name>